<feature type="transmembrane region" description="Helical" evidence="8">
    <location>
        <begin position="199"/>
        <end position="216"/>
    </location>
</feature>
<dbReference type="AlphaFoldDB" id="A0A0H5C743"/>
<dbReference type="GO" id="GO:0016020">
    <property type="term" value="C:membrane"/>
    <property type="evidence" value="ECO:0007669"/>
    <property type="project" value="UniProtKB-SubCell"/>
</dbReference>
<dbReference type="SUPFAM" id="SSF103473">
    <property type="entry name" value="MFS general substrate transporter"/>
    <property type="match status" value="1"/>
</dbReference>
<feature type="transmembrane region" description="Helical" evidence="8">
    <location>
        <begin position="258"/>
        <end position="280"/>
    </location>
</feature>
<evidence type="ECO:0000259" key="9">
    <source>
        <dbReference type="PROSITE" id="PS50850"/>
    </source>
</evidence>
<dbReference type="PRINTS" id="PR00171">
    <property type="entry name" value="SUGRTRNSPORT"/>
</dbReference>
<feature type="transmembrane region" description="Helical" evidence="8">
    <location>
        <begin position="480"/>
        <end position="501"/>
    </location>
</feature>
<dbReference type="InterPro" id="IPR020846">
    <property type="entry name" value="MFS_dom"/>
</dbReference>
<feature type="transmembrane region" description="Helical" evidence="8">
    <location>
        <begin position="415"/>
        <end position="436"/>
    </location>
</feature>
<dbReference type="NCBIfam" id="TIGR00879">
    <property type="entry name" value="SP"/>
    <property type="match status" value="1"/>
</dbReference>
<dbReference type="GO" id="GO:0015791">
    <property type="term" value="P:polyol transmembrane transport"/>
    <property type="evidence" value="ECO:0007669"/>
    <property type="project" value="UniProtKB-ARBA"/>
</dbReference>
<feature type="transmembrane region" description="Helical" evidence="8">
    <location>
        <begin position="169"/>
        <end position="187"/>
    </location>
</feature>
<evidence type="ECO:0000256" key="6">
    <source>
        <dbReference type="ARBA" id="ARBA00023136"/>
    </source>
</evidence>
<feature type="transmembrane region" description="Helical" evidence="8">
    <location>
        <begin position="347"/>
        <end position="370"/>
    </location>
</feature>
<dbReference type="PANTHER" id="PTHR48020:SF12">
    <property type="entry name" value="PROTON MYO-INOSITOL COTRANSPORTER"/>
    <property type="match status" value="1"/>
</dbReference>
<name>A0A0H5C743_CYBJN</name>
<dbReference type="InterPro" id="IPR036259">
    <property type="entry name" value="MFS_trans_sf"/>
</dbReference>
<evidence type="ECO:0000256" key="2">
    <source>
        <dbReference type="ARBA" id="ARBA00010992"/>
    </source>
</evidence>
<evidence type="ECO:0000256" key="8">
    <source>
        <dbReference type="SAM" id="Phobius"/>
    </source>
</evidence>
<sequence>MEIKKEKIDVGITSKDVNASNVEVFLQGLSEQEVTANIESIIDEHPELGAKREILLRGALLANDGGDVLEDKEHMYSKEEIQSLEFEKKHSIRSQSWTMYLIALTASLAAVNFGHDESAVGGAQLSFFELFGVTDSNIQGLLNAAPYLSAGVLGSPAAIILDHWFGRRWIIFVSCIFGVGGSLWQAFTQSMGSMLAARLFLGIGMGLSSTAVPMLIAESSPARSRGAFLMLWQTFVAFGVMLGSIFNRAFVDVPGETSWRLMIGASFVTPVFVAILIPFVPESPRYLVARNREAEALTVLEKLRNGKLRGARDFYILYSSLKQSGKIEEIPTSDQIKLFFTDGRVQYAFLVSAFNMAMQQYCGVNILVGYTATILTDSGIDSVTAIAGSIGIGGGCFLATFFSSQCIDRFGRRKMLLLTFPGLAFCLFWLGVSLQIDETSQRLGSGLTSMYLFVVVFGLGIGPVSWTYNAEVYPLNVRAFGVALGMSINWILDFVLLLTWPQMAQSMTMSGGLYFYGSCNIYAFLFTYFFVPETKSLTLEELDTVFCRAPRSSAKERKLFQILRRTSLWKHFS</sequence>
<feature type="transmembrane region" description="Helical" evidence="8">
    <location>
        <begin position="228"/>
        <end position="246"/>
    </location>
</feature>
<dbReference type="InterPro" id="IPR005829">
    <property type="entry name" value="Sugar_transporter_CS"/>
</dbReference>
<dbReference type="PROSITE" id="PS00216">
    <property type="entry name" value="SUGAR_TRANSPORT_1"/>
    <property type="match status" value="1"/>
</dbReference>
<evidence type="ECO:0000313" key="10">
    <source>
        <dbReference type="EMBL" id="CEP23898.1"/>
    </source>
</evidence>
<evidence type="ECO:0000256" key="1">
    <source>
        <dbReference type="ARBA" id="ARBA00004141"/>
    </source>
</evidence>
<dbReference type="InterPro" id="IPR050814">
    <property type="entry name" value="Myo-inositol_Transporter"/>
</dbReference>
<evidence type="ECO:0000256" key="7">
    <source>
        <dbReference type="RuleBase" id="RU003346"/>
    </source>
</evidence>
<feature type="transmembrane region" description="Helical" evidence="8">
    <location>
        <begin position="448"/>
        <end position="468"/>
    </location>
</feature>
<gene>
    <name evidence="10" type="ORF">BN1211_4591</name>
</gene>
<reference evidence="11" key="1">
    <citation type="journal article" date="2015" name="J. Biotechnol.">
        <title>The structure of the Cyberlindnera jadinii genome and its relation to Candida utilis analyzed by the occurrence of single nucleotide polymorphisms.</title>
        <authorList>
            <person name="Rupp O."/>
            <person name="Brinkrolf K."/>
            <person name="Buerth C."/>
            <person name="Kunigo M."/>
            <person name="Schneider J."/>
            <person name="Jaenicke S."/>
            <person name="Goesmann A."/>
            <person name="Puehler A."/>
            <person name="Jaeger K.-E."/>
            <person name="Ernst J.F."/>
        </authorList>
    </citation>
    <scope>NUCLEOTIDE SEQUENCE [LARGE SCALE GENOMIC DNA]</scope>
    <source>
        <strain evidence="11">ATCC 18201 / CBS 1600 / BCRC 20928 / JCM 3617 / NBRC 0987 / NRRL Y-1542</strain>
    </source>
</reference>
<dbReference type="GO" id="GO:0015798">
    <property type="term" value="P:myo-inositol transport"/>
    <property type="evidence" value="ECO:0007669"/>
    <property type="project" value="UniProtKB-ARBA"/>
</dbReference>
<dbReference type="Gene3D" id="1.20.1250.20">
    <property type="entry name" value="MFS general substrate transporter like domains"/>
    <property type="match status" value="2"/>
</dbReference>
<feature type="transmembrane region" description="Helical" evidence="8">
    <location>
        <begin position="382"/>
        <end position="403"/>
    </location>
</feature>
<organism evidence="10 11">
    <name type="scientific">Cyberlindnera jadinii (strain ATCC 18201 / CBS 1600 / BCRC 20928 / JCM 3617 / NBRC 0987 / NRRL Y-1542)</name>
    <name type="common">Torula yeast</name>
    <name type="synonym">Candida utilis</name>
    <dbReference type="NCBI Taxonomy" id="983966"/>
    <lineage>
        <taxon>Eukaryota</taxon>
        <taxon>Fungi</taxon>
        <taxon>Dikarya</taxon>
        <taxon>Ascomycota</taxon>
        <taxon>Saccharomycotina</taxon>
        <taxon>Saccharomycetes</taxon>
        <taxon>Phaffomycetales</taxon>
        <taxon>Phaffomycetaceae</taxon>
        <taxon>Cyberlindnera</taxon>
    </lineage>
</organism>
<comment type="subcellular location">
    <subcellularLocation>
        <location evidence="1">Membrane</location>
        <topology evidence="1">Multi-pass membrane protein</topology>
    </subcellularLocation>
</comment>
<keyword evidence="6 8" id="KW-0472">Membrane</keyword>
<evidence type="ECO:0000256" key="3">
    <source>
        <dbReference type="ARBA" id="ARBA00022448"/>
    </source>
</evidence>
<dbReference type="GO" id="GO:0022857">
    <property type="term" value="F:transmembrane transporter activity"/>
    <property type="evidence" value="ECO:0007669"/>
    <property type="project" value="InterPro"/>
</dbReference>
<feature type="transmembrane region" description="Helical" evidence="8">
    <location>
        <begin position="513"/>
        <end position="531"/>
    </location>
</feature>
<proteinExistence type="inferred from homology"/>
<dbReference type="InterPro" id="IPR003663">
    <property type="entry name" value="Sugar/inositol_transpt"/>
</dbReference>
<evidence type="ECO:0000256" key="4">
    <source>
        <dbReference type="ARBA" id="ARBA00022692"/>
    </source>
</evidence>
<keyword evidence="3 7" id="KW-0813">Transport</keyword>
<dbReference type="Proteomes" id="UP000038830">
    <property type="component" value="Unassembled WGS sequence"/>
</dbReference>
<accession>A0A0H5C743</accession>
<dbReference type="Pfam" id="PF00083">
    <property type="entry name" value="Sugar_tr"/>
    <property type="match status" value="1"/>
</dbReference>
<protein>
    <recommendedName>
        <fullName evidence="9">Major facilitator superfamily (MFS) profile domain-containing protein</fullName>
    </recommendedName>
</protein>
<dbReference type="PROSITE" id="PS50850">
    <property type="entry name" value="MFS"/>
    <property type="match status" value="1"/>
</dbReference>
<evidence type="ECO:0000256" key="5">
    <source>
        <dbReference type="ARBA" id="ARBA00022989"/>
    </source>
</evidence>
<comment type="similarity">
    <text evidence="2 7">Belongs to the major facilitator superfamily. Sugar transporter (TC 2.A.1.1) family.</text>
</comment>
<keyword evidence="5 8" id="KW-1133">Transmembrane helix</keyword>
<dbReference type="PANTHER" id="PTHR48020">
    <property type="entry name" value="PROTON MYO-INOSITOL COTRANSPORTER"/>
    <property type="match status" value="1"/>
</dbReference>
<dbReference type="InterPro" id="IPR005828">
    <property type="entry name" value="MFS_sugar_transport-like"/>
</dbReference>
<evidence type="ECO:0000313" key="11">
    <source>
        <dbReference type="Proteomes" id="UP000038830"/>
    </source>
</evidence>
<feature type="domain" description="Major facilitator superfamily (MFS) profile" evidence="9">
    <location>
        <begin position="102"/>
        <end position="535"/>
    </location>
</feature>
<dbReference type="EMBL" id="CDQK01000005">
    <property type="protein sequence ID" value="CEP23898.1"/>
    <property type="molecule type" value="Genomic_DNA"/>
</dbReference>
<keyword evidence="4 8" id="KW-0812">Transmembrane</keyword>
<dbReference type="PROSITE" id="PS00217">
    <property type="entry name" value="SUGAR_TRANSPORT_2"/>
    <property type="match status" value="1"/>
</dbReference>